<dbReference type="EMBL" id="FXUG01000017">
    <property type="protein sequence ID" value="SMP74242.1"/>
    <property type="molecule type" value="Genomic_DNA"/>
</dbReference>
<protein>
    <submittedName>
        <fullName evidence="1">Uncharacterized protein</fullName>
    </submittedName>
</protein>
<sequence>MDYESGFVDQASELWRVQLRGHAHWKLGDIVAIFGRAAGRLVPALQPRSFYIAIKIKLLGLGAMVFDRFGDRIQVHGFAEYFASTAGKQTIANVAGVHAGDDEHRDV</sequence>
<name>A0ABY1QLB8_9BACT</name>
<proteinExistence type="predicted"/>
<evidence type="ECO:0000313" key="2">
    <source>
        <dbReference type="Proteomes" id="UP001158067"/>
    </source>
</evidence>
<keyword evidence="2" id="KW-1185">Reference proteome</keyword>
<dbReference type="Proteomes" id="UP001158067">
    <property type="component" value="Unassembled WGS sequence"/>
</dbReference>
<gene>
    <name evidence="1" type="ORF">SAMN06265222_11786</name>
</gene>
<accession>A0ABY1QLB8</accession>
<comment type="caution">
    <text evidence="1">The sequence shown here is derived from an EMBL/GenBank/DDBJ whole genome shotgun (WGS) entry which is preliminary data.</text>
</comment>
<evidence type="ECO:0000313" key="1">
    <source>
        <dbReference type="EMBL" id="SMP74242.1"/>
    </source>
</evidence>
<organism evidence="1 2">
    <name type="scientific">Neorhodopirellula lusitana</name>
    <dbReference type="NCBI Taxonomy" id="445327"/>
    <lineage>
        <taxon>Bacteria</taxon>
        <taxon>Pseudomonadati</taxon>
        <taxon>Planctomycetota</taxon>
        <taxon>Planctomycetia</taxon>
        <taxon>Pirellulales</taxon>
        <taxon>Pirellulaceae</taxon>
        <taxon>Neorhodopirellula</taxon>
    </lineage>
</organism>
<reference evidence="1 2" key="1">
    <citation type="submission" date="2017-05" db="EMBL/GenBank/DDBJ databases">
        <authorList>
            <person name="Varghese N."/>
            <person name="Submissions S."/>
        </authorList>
    </citation>
    <scope>NUCLEOTIDE SEQUENCE [LARGE SCALE GENOMIC DNA]</scope>
    <source>
        <strain evidence="1 2">DSM 25457</strain>
    </source>
</reference>